<evidence type="ECO:0000313" key="4">
    <source>
        <dbReference type="Proteomes" id="UP001310890"/>
    </source>
</evidence>
<evidence type="ECO:0000259" key="2">
    <source>
        <dbReference type="Pfam" id="PF07110"/>
    </source>
</evidence>
<feature type="domain" description="EthD" evidence="2">
    <location>
        <begin position="17"/>
        <end position="86"/>
    </location>
</feature>
<sequence>MATTTVLYPKGTKFNMDYYMKSHMPLVGKKLGPHGLTSWKVLEFPSEAPFCVQATLEWDSQKSFEAAGASPEMKEVLDDVSNFSDNSPTMLPGAIKGTS</sequence>
<name>A0AAN7TE77_9PEZI</name>
<dbReference type="SUPFAM" id="SSF54909">
    <property type="entry name" value="Dimeric alpha+beta barrel"/>
    <property type="match status" value="1"/>
</dbReference>
<dbReference type="EMBL" id="JAVRRL010000042">
    <property type="protein sequence ID" value="KAK5111129.1"/>
    <property type="molecule type" value="Genomic_DNA"/>
</dbReference>
<dbReference type="PANTHER" id="PTHR40260">
    <property type="entry name" value="BLR8190 PROTEIN"/>
    <property type="match status" value="1"/>
</dbReference>
<dbReference type="Pfam" id="PF07110">
    <property type="entry name" value="EthD"/>
    <property type="match status" value="1"/>
</dbReference>
<proteinExistence type="inferred from homology"/>
<organism evidence="3 4">
    <name type="scientific">Meristemomyces frigidus</name>
    <dbReference type="NCBI Taxonomy" id="1508187"/>
    <lineage>
        <taxon>Eukaryota</taxon>
        <taxon>Fungi</taxon>
        <taxon>Dikarya</taxon>
        <taxon>Ascomycota</taxon>
        <taxon>Pezizomycotina</taxon>
        <taxon>Dothideomycetes</taxon>
        <taxon>Dothideomycetidae</taxon>
        <taxon>Mycosphaerellales</taxon>
        <taxon>Teratosphaeriaceae</taxon>
        <taxon>Meristemomyces</taxon>
    </lineage>
</organism>
<dbReference type="InterPro" id="IPR009799">
    <property type="entry name" value="EthD_dom"/>
</dbReference>
<dbReference type="Gene3D" id="3.30.70.100">
    <property type="match status" value="1"/>
</dbReference>
<dbReference type="PANTHER" id="PTHR40260:SF2">
    <property type="entry name" value="BLR8190 PROTEIN"/>
    <property type="match status" value="1"/>
</dbReference>
<evidence type="ECO:0000256" key="1">
    <source>
        <dbReference type="ARBA" id="ARBA00005986"/>
    </source>
</evidence>
<protein>
    <recommendedName>
        <fullName evidence="2">EthD domain-containing protein</fullName>
    </recommendedName>
</protein>
<dbReference type="AlphaFoldDB" id="A0AAN7TE77"/>
<dbReference type="Proteomes" id="UP001310890">
    <property type="component" value="Unassembled WGS sequence"/>
</dbReference>
<accession>A0AAN7TE77</accession>
<gene>
    <name evidence="3" type="ORF">LTR62_005328</name>
</gene>
<comment type="caution">
    <text evidence="3">The sequence shown here is derived from an EMBL/GenBank/DDBJ whole genome shotgun (WGS) entry which is preliminary data.</text>
</comment>
<dbReference type="NCBIfam" id="TIGR02118">
    <property type="entry name" value="EthD family reductase"/>
    <property type="match status" value="1"/>
</dbReference>
<dbReference type="GO" id="GO:0016491">
    <property type="term" value="F:oxidoreductase activity"/>
    <property type="evidence" value="ECO:0007669"/>
    <property type="project" value="InterPro"/>
</dbReference>
<comment type="similarity">
    <text evidence="1">Belongs to the tpcK family.</text>
</comment>
<reference evidence="3" key="1">
    <citation type="submission" date="2023-08" db="EMBL/GenBank/DDBJ databases">
        <title>Black Yeasts Isolated from many extreme environments.</title>
        <authorList>
            <person name="Coleine C."/>
            <person name="Stajich J.E."/>
            <person name="Selbmann L."/>
        </authorList>
    </citation>
    <scope>NUCLEOTIDE SEQUENCE</scope>
    <source>
        <strain evidence="3">CCFEE 5401</strain>
    </source>
</reference>
<dbReference type="InterPro" id="IPR011008">
    <property type="entry name" value="Dimeric_a/b-barrel"/>
</dbReference>
<evidence type="ECO:0000313" key="3">
    <source>
        <dbReference type="EMBL" id="KAK5111129.1"/>
    </source>
</evidence>